<keyword evidence="13 14" id="KW-0676">Redox-active center</keyword>
<accession>A0A516SKC5</accession>
<feature type="transmembrane region" description="Helical" evidence="15">
    <location>
        <begin position="70"/>
        <end position="89"/>
    </location>
</feature>
<evidence type="ECO:0000256" key="15">
    <source>
        <dbReference type="SAM" id="Phobius"/>
    </source>
</evidence>
<comment type="caution">
    <text evidence="14">Lacks conserved residue(s) required for the propagation of feature annotation.</text>
</comment>
<evidence type="ECO:0000256" key="3">
    <source>
        <dbReference type="ARBA" id="ARBA00022448"/>
    </source>
</evidence>
<evidence type="ECO:0000256" key="1">
    <source>
        <dbReference type="ARBA" id="ARBA00004429"/>
    </source>
</evidence>
<keyword evidence="5" id="KW-0997">Cell inner membrane</keyword>
<dbReference type="Proteomes" id="UP000317550">
    <property type="component" value="Chromosome"/>
</dbReference>
<keyword evidence="6 14" id="KW-0812">Transmembrane</keyword>
<comment type="function">
    <text evidence="14">Required for disulfide bond formation in some periplasmic proteins. Acts by oxidizing the DsbA protein.</text>
</comment>
<evidence type="ECO:0000256" key="4">
    <source>
        <dbReference type="ARBA" id="ARBA00022475"/>
    </source>
</evidence>
<dbReference type="GO" id="GO:0015035">
    <property type="term" value="F:protein-disulfide reductase activity"/>
    <property type="evidence" value="ECO:0007669"/>
    <property type="project" value="UniProtKB-UniRule"/>
</dbReference>
<dbReference type="InterPro" id="IPR022920">
    <property type="entry name" value="Disulphide_bond_form_DsbB"/>
</dbReference>
<dbReference type="InterPro" id="IPR050183">
    <property type="entry name" value="DsbB"/>
</dbReference>
<dbReference type="InterPro" id="IPR023380">
    <property type="entry name" value="DsbB-like_sf"/>
</dbReference>
<feature type="topological domain" description="Cytoplasmic" evidence="14">
    <location>
        <begin position="62"/>
        <end position="67"/>
    </location>
</feature>
<keyword evidence="3 14" id="KW-0813">Transport</keyword>
<organism evidence="16 17">
    <name type="scientific">Chitinimonas arctica</name>
    <dbReference type="NCBI Taxonomy" id="2594795"/>
    <lineage>
        <taxon>Bacteria</taxon>
        <taxon>Pseudomonadati</taxon>
        <taxon>Pseudomonadota</taxon>
        <taxon>Betaproteobacteria</taxon>
        <taxon>Neisseriales</taxon>
        <taxon>Chitinibacteraceae</taxon>
        <taxon>Chitinimonas</taxon>
    </lineage>
</organism>
<evidence type="ECO:0000256" key="5">
    <source>
        <dbReference type="ARBA" id="ARBA00022519"/>
    </source>
</evidence>
<keyword evidence="9 14" id="KW-0560">Oxidoreductase</keyword>
<keyword evidence="4 14" id="KW-1003">Cell membrane</keyword>
<feature type="transmembrane region" description="Helical" evidence="15">
    <location>
        <begin position="40"/>
        <end position="58"/>
    </location>
</feature>
<comment type="similarity">
    <text evidence="2 14">Belongs to the DsbB family.</text>
</comment>
<dbReference type="PANTHER" id="PTHR36570">
    <property type="entry name" value="DISULFIDE BOND FORMATION PROTEIN B"/>
    <property type="match status" value="1"/>
</dbReference>
<keyword evidence="8 14" id="KW-1133">Transmembrane helix</keyword>
<dbReference type="HAMAP" id="MF_00286">
    <property type="entry name" value="DsbB"/>
    <property type="match status" value="1"/>
</dbReference>
<dbReference type="Pfam" id="PF02600">
    <property type="entry name" value="DsbB"/>
    <property type="match status" value="1"/>
</dbReference>
<feature type="transmembrane region" description="Helical" evidence="15">
    <location>
        <begin position="7"/>
        <end position="28"/>
    </location>
</feature>
<dbReference type="EMBL" id="CP041730">
    <property type="protein sequence ID" value="QDQ28612.1"/>
    <property type="molecule type" value="Genomic_DNA"/>
</dbReference>
<proteinExistence type="inferred from homology"/>
<evidence type="ECO:0000256" key="7">
    <source>
        <dbReference type="ARBA" id="ARBA00022982"/>
    </source>
</evidence>
<feature type="topological domain" description="Periplasmic" evidence="14">
    <location>
        <begin position="27"/>
        <end position="44"/>
    </location>
</feature>
<dbReference type="GO" id="GO:0006457">
    <property type="term" value="P:protein folding"/>
    <property type="evidence" value="ECO:0007669"/>
    <property type="project" value="InterPro"/>
</dbReference>
<dbReference type="OrthoDB" id="3711263at2"/>
<keyword evidence="17" id="KW-1185">Reference proteome</keyword>
<feature type="topological domain" description="Cytoplasmic" evidence="14">
    <location>
        <begin position="1"/>
        <end position="9"/>
    </location>
</feature>
<dbReference type="Gene3D" id="1.20.1550.10">
    <property type="entry name" value="DsbB-like"/>
    <property type="match status" value="1"/>
</dbReference>
<keyword evidence="11 14" id="KW-1015">Disulfide bond</keyword>
<evidence type="ECO:0000256" key="9">
    <source>
        <dbReference type="ARBA" id="ARBA00023002"/>
    </source>
</evidence>
<name>A0A516SKC5_9NEIS</name>
<keyword evidence="7 14" id="KW-0249">Electron transport</keyword>
<evidence type="ECO:0000256" key="11">
    <source>
        <dbReference type="ARBA" id="ARBA00023157"/>
    </source>
</evidence>
<dbReference type="SUPFAM" id="SSF158442">
    <property type="entry name" value="DsbB-like"/>
    <property type="match status" value="1"/>
</dbReference>
<evidence type="ECO:0000256" key="14">
    <source>
        <dbReference type="HAMAP-Rule" id="MF_00286"/>
    </source>
</evidence>
<dbReference type="GO" id="GO:0005886">
    <property type="term" value="C:plasma membrane"/>
    <property type="evidence" value="ECO:0007669"/>
    <property type="project" value="UniProtKB-SubCell"/>
</dbReference>
<comment type="subcellular location">
    <subcellularLocation>
        <location evidence="1">Cell inner membrane</location>
        <topology evidence="1">Multi-pass membrane protein</topology>
    </subcellularLocation>
    <subcellularLocation>
        <location evidence="14">Cell membrane</location>
        <topology evidence="14">Multi-pass membrane protein</topology>
    </subcellularLocation>
</comment>
<evidence type="ECO:0000256" key="13">
    <source>
        <dbReference type="ARBA" id="ARBA00023284"/>
    </source>
</evidence>
<reference evidence="17" key="1">
    <citation type="submission" date="2019-07" db="EMBL/GenBank/DDBJ databases">
        <title>Chitinimonas sp. nov., isolated from Ny-Alesund, arctica soil.</title>
        <authorList>
            <person name="Xu Q."/>
            <person name="Peng F."/>
        </authorList>
    </citation>
    <scope>NUCLEOTIDE SEQUENCE [LARGE SCALE GENOMIC DNA]</scope>
    <source>
        <strain evidence="17">R3-44</strain>
    </source>
</reference>
<evidence type="ECO:0000256" key="8">
    <source>
        <dbReference type="ARBA" id="ARBA00022989"/>
    </source>
</evidence>
<dbReference type="AlphaFoldDB" id="A0A516SKC5"/>
<dbReference type="InterPro" id="IPR003752">
    <property type="entry name" value="DiS_bond_form_DsbB/BdbC"/>
</dbReference>
<gene>
    <name evidence="14" type="primary">dsbB</name>
    <name evidence="16" type="ORF">FNU76_20900</name>
</gene>
<protein>
    <recommendedName>
        <fullName evidence="14">Disulfide bond formation protein B</fullName>
    </recommendedName>
    <alternativeName>
        <fullName evidence="14">Disulfide oxidoreductase</fullName>
    </alternativeName>
</protein>
<evidence type="ECO:0000256" key="10">
    <source>
        <dbReference type="ARBA" id="ARBA00023136"/>
    </source>
</evidence>
<evidence type="ECO:0000256" key="12">
    <source>
        <dbReference type="ARBA" id="ARBA00023186"/>
    </source>
</evidence>
<dbReference type="RefSeq" id="WP_144279995.1">
    <property type="nucleotide sequence ID" value="NZ_CP041730.1"/>
</dbReference>
<feature type="topological domain" description="Cytoplasmic" evidence="14">
    <location>
        <begin position="162"/>
        <end position="164"/>
    </location>
</feature>
<evidence type="ECO:0000313" key="17">
    <source>
        <dbReference type="Proteomes" id="UP000317550"/>
    </source>
</evidence>
<keyword evidence="10 14" id="KW-0472">Membrane</keyword>
<dbReference type="PANTHER" id="PTHR36570:SF3">
    <property type="entry name" value="DISULFIDE BOND FORMATION PROTEIN B"/>
    <property type="match status" value="1"/>
</dbReference>
<dbReference type="GO" id="GO:0009055">
    <property type="term" value="F:electron transfer activity"/>
    <property type="evidence" value="ECO:0007669"/>
    <property type="project" value="UniProtKB-UniRule"/>
</dbReference>
<evidence type="ECO:0000313" key="16">
    <source>
        <dbReference type="EMBL" id="QDQ28612.1"/>
    </source>
</evidence>
<evidence type="ECO:0000256" key="2">
    <source>
        <dbReference type="ARBA" id="ARBA00008823"/>
    </source>
</evidence>
<evidence type="ECO:0000256" key="6">
    <source>
        <dbReference type="ARBA" id="ARBA00022692"/>
    </source>
</evidence>
<keyword evidence="12 14" id="KW-0143">Chaperone</keyword>
<feature type="disulfide bond" description="Redox-active" evidence="14">
    <location>
        <begin position="36"/>
        <end position="39"/>
    </location>
</feature>
<dbReference type="KEGG" id="cari:FNU76_20900"/>
<sequence length="164" mass="17718">MTQLNYRIGFLAISLACAGMMGFALYLQHYQYLNPCPLCMFQRVFVVAVGAVALLGALHGPGVWRHRVYAGLCALLGLAGLGVAVRHTVLQYWPPEYLPSCGAGVFQMLEKSPWGEVAVTVLKGSGECAIIEWRLLGLSLPGWTGLCFAGLVVAAILLARKRKP</sequence>
<feature type="transmembrane region" description="Helical" evidence="15">
    <location>
        <begin position="140"/>
        <end position="159"/>
    </location>
</feature>